<evidence type="ECO:0000256" key="3">
    <source>
        <dbReference type="ARBA" id="ARBA00022989"/>
    </source>
</evidence>
<feature type="transmembrane region" description="Helical" evidence="5">
    <location>
        <begin position="43"/>
        <end position="62"/>
    </location>
</feature>
<dbReference type="Gene3D" id="1.20.120.1630">
    <property type="match status" value="1"/>
</dbReference>
<evidence type="ECO:0000313" key="6">
    <source>
        <dbReference type="EMBL" id="QNM05165.1"/>
    </source>
</evidence>
<feature type="transmembrane region" description="Helical" evidence="5">
    <location>
        <begin position="69"/>
        <end position="93"/>
    </location>
</feature>
<protein>
    <submittedName>
        <fullName evidence="6">Isoprenylcysteine carboxylmethyltransferase family protein</fullName>
    </submittedName>
</protein>
<dbReference type="GO" id="GO:0032259">
    <property type="term" value="P:methylation"/>
    <property type="evidence" value="ECO:0007669"/>
    <property type="project" value="UniProtKB-KW"/>
</dbReference>
<dbReference type="KEGG" id="qdo:H9Q78_12060"/>
<dbReference type="GO" id="GO:0008168">
    <property type="term" value="F:methyltransferase activity"/>
    <property type="evidence" value="ECO:0007669"/>
    <property type="project" value="UniProtKB-KW"/>
</dbReference>
<sequence>MNGFFLLIPFFLIRFGLLSHLSRGAVKRAAYFPPVVGNEKTAYWIYQISNIALMVYLCFLTVNMDFSWLFAAGAVVYISGLFFCAVSMINYAAPSASGLNSSGLYRYSRNPMYASYFLCFSGCALLTRSLPLGGIVLVFIFSTHWIILSEERWCLEKFGESYEQYMKKVRRYL</sequence>
<feature type="transmembrane region" description="Helical" evidence="5">
    <location>
        <begin position="113"/>
        <end position="142"/>
    </location>
</feature>
<evidence type="ECO:0000313" key="7">
    <source>
        <dbReference type="Proteomes" id="UP000515823"/>
    </source>
</evidence>
<keyword evidence="6" id="KW-0489">Methyltransferase</keyword>
<comment type="subcellular location">
    <subcellularLocation>
        <location evidence="1">Endomembrane system</location>
        <topology evidence="1">Multi-pass membrane protein</topology>
    </subcellularLocation>
</comment>
<name>A0A7G9G2Y3_9FIRM</name>
<dbReference type="AlphaFoldDB" id="A0A7G9G2Y3"/>
<dbReference type="GO" id="GO:0012505">
    <property type="term" value="C:endomembrane system"/>
    <property type="evidence" value="ECO:0007669"/>
    <property type="project" value="UniProtKB-SubCell"/>
</dbReference>
<keyword evidence="7" id="KW-1185">Reference proteome</keyword>
<organism evidence="6 7">
    <name type="scientific">Qiania dongpingensis</name>
    <dbReference type="NCBI Taxonomy" id="2763669"/>
    <lineage>
        <taxon>Bacteria</taxon>
        <taxon>Bacillati</taxon>
        <taxon>Bacillota</taxon>
        <taxon>Clostridia</taxon>
        <taxon>Lachnospirales</taxon>
        <taxon>Lachnospiraceae</taxon>
        <taxon>Qiania</taxon>
    </lineage>
</organism>
<evidence type="ECO:0000256" key="4">
    <source>
        <dbReference type="ARBA" id="ARBA00023136"/>
    </source>
</evidence>
<dbReference type="EMBL" id="CP060634">
    <property type="protein sequence ID" value="QNM05165.1"/>
    <property type="molecule type" value="Genomic_DNA"/>
</dbReference>
<proteinExistence type="predicted"/>
<dbReference type="Pfam" id="PF04191">
    <property type="entry name" value="PEMT"/>
    <property type="match status" value="1"/>
</dbReference>
<dbReference type="Proteomes" id="UP000515823">
    <property type="component" value="Chromosome"/>
</dbReference>
<keyword evidence="6" id="KW-0808">Transferase</keyword>
<evidence type="ECO:0000256" key="5">
    <source>
        <dbReference type="SAM" id="Phobius"/>
    </source>
</evidence>
<dbReference type="PANTHER" id="PTHR43847">
    <property type="entry name" value="BLL3993 PROTEIN"/>
    <property type="match status" value="1"/>
</dbReference>
<dbReference type="InterPro" id="IPR052527">
    <property type="entry name" value="Metal_cation-efflux_comp"/>
</dbReference>
<reference evidence="6 7" key="1">
    <citation type="submission" date="2020-08" db="EMBL/GenBank/DDBJ databases">
        <authorList>
            <person name="Liu C."/>
            <person name="Sun Q."/>
        </authorList>
    </citation>
    <scope>NUCLEOTIDE SEQUENCE [LARGE SCALE GENOMIC DNA]</scope>
    <source>
        <strain evidence="6 7">NSJ-38</strain>
    </source>
</reference>
<dbReference type="PANTHER" id="PTHR43847:SF1">
    <property type="entry name" value="BLL3993 PROTEIN"/>
    <property type="match status" value="1"/>
</dbReference>
<evidence type="ECO:0000256" key="2">
    <source>
        <dbReference type="ARBA" id="ARBA00022692"/>
    </source>
</evidence>
<keyword evidence="3 5" id="KW-1133">Transmembrane helix</keyword>
<keyword evidence="2 5" id="KW-0812">Transmembrane</keyword>
<accession>A0A7G9G2Y3</accession>
<keyword evidence="4 5" id="KW-0472">Membrane</keyword>
<dbReference type="RefSeq" id="WP_249301976.1">
    <property type="nucleotide sequence ID" value="NZ_CP060634.1"/>
</dbReference>
<evidence type="ECO:0000256" key="1">
    <source>
        <dbReference type="ARBA" id="ARBA00004127"/>
    </source>
</evidence>
<gene>
    <name evidence="6" type="ORF">H9Q78_12060</name>
</gene>
<dbReference type="InterPro" id="IPR007318">
    <property type="entry name" value="Phopholipid_MeTrfase"/>
</dbReference>